<proteinExistence type="inferred from homology"/>
<protein>
    <submittedName>
        <fullName evidence="3">Amidophosphoribosyltransferase</fullName>
    </submittedName>
</protein>
<dbReference type="PATRIC" id="fig|1341181.4.peg.306"/>
<comment type="caution">
    <text evidence="3">The sequence shown here is derived from an EMBL/GenBank/DDBJ whole genome shotgun (WGS) entry which is preliminary data.</text>
</comment>
<comment type="similarity">
    <text evidence="1">Belongs to the ComF/GntX family.</text>
</comment>
<sequence>MLTNEEVICSACRHDLPFTNHHSVKNNETFKKFYGRLPVEHASSIVYFHKKGIVQQLIHNLKYKGAEEIGTLFGNLYYTELNEIHLAEKFDAVIPVPLHKKRLRERGYNQATPFGTTLAKGLNIPFNDTLLIRKHYSKTQTKKNLLGRTEIDTTLFEANFSENDCGKHFLLVDDVITSGATLEACGKALLKIPNAKVSIITIAFAHS</sequence>
<dbReference type="Proteomes" id="UP000018004">
    <property type="component" value="Unassembled WGS sequence"/>
</dbReference>
<gene>
    <name evidence="3" type="ORF">FLJC2902T_03130</name>
</gene>
<dbReference type="AlphaFoldDB" id="V6SZJ2"/>
<dbReference type="InterPro" id="IPR000836">
    <property type="entry name" value="PRTase_dom"/>
</dbReference>
<dbReference type="PANTHER" id="PTHR47505:SF1">
    <property type="entry name" value="DNA UTILIZATION PROTEIN YHGH"/>
    <property type="match status" value="1"/>
</dbReference>
<evidence type="ECO:0000259" key="2">
    <source>
        <dbReference type="Pfam" id="PF00156"/>
    </source>
</evidence>
<keyword evidence="4" id="KW-1185">Reference proteome</keyword>
<feature type="domain" description="Phosphoribosyltransferase" evidence="2">
    <location>
        <begin position="111"/>
        <end position="203"/>
    </location>
</feature>
<keyword evidence="3" id="KW-0328">Glycosyltransferase</keyword>
<dbReference type="Gene3D" id="3.40.50.2020">
    <property type="match status" value="1"/>
</dbReference>
<dbReference type="CDD" id="cd06223">
    <property type="entry name" value="PRTases_typeI"/>
    <property type="match status" value="1"/>
</dbReference>
<evidence type="ECO:0000256" key="1">
    <source>
        <dbReference type="ARBA" id="ARBA00008007"/>
    </source>
</evidence>
<dbReference type="Pfam" id="PF00156">
    <property type="entry name" value="Pribosyltran"/>
    <property type="match status" value="1"/>
</dbReference>
<keyword evidence="3" id="KW-0808">Transferase</keyword>
<reference evidence="3 4" key="1">
    <citation type="submission" date="2013-08" db="EMBL/GenBank/DDBJ databases">
        <title>Flavobacterium limnosediminis JC2902 genome sequencing.</title>
        <authorList>
            <person name="Lee K."/>
            <person name="Yi H."/>
            <person name="Park S."/>
            <person name="Chun J."/>
        </authorList>
    </citation>
    <scope>NUCLEOTIDE SEQUENCE [LARGE SCALE GENOMIC DNA]</scope>
    <source>
        <strain evidence="3 4">JC2902</strain>
    </source>
</reference>
<evidence type="ECO:0000313" key="3">
    <source>
        <dbReference type="EMBL" id="ESU29835.1"/>
    </source>
</evidence>
<name>V6SZJ2_9FLAO</name>
<dbReference type="EMBL" id="AVGG01000001">
    <property type="protein sequence ID" value="ESU29835.1"/>
    <property type="molecule type" value="Genomic_DNA"/>
</dbReference>
<dbReference type="GO" id="GO:0016757">
    <property type="term" value="F:glycosyltransferase activity"/>
    <property type="evidence" value="ECO:0007669"/>
    <property type="project" value="UniProtKB-KW"/>
</dbReference>
<evidence type="ECO:0000313" key="4">
    <source>
        <dbReference type="Proteomes" id="UP000018004"/>
    </source>
</evidence>
<dbReference type="PANTHER" id="PTHR47505">
    <property type="entry name" value="DNA UTILIZATION PROTEIN YHGH"/>
    <property type="match status" value="1"/>
</dbReference>
<dbReference type="eggNOG" id="COG1040">
    <property type="taxonomic scope" value="Bacteria"/>
</dbReference>
<dbReference type="InterPro" id="IPR051910">
    <property type="entry name" value="ComF/GntX_DNA_util-trans"/>
</dbReference>
<organism evidence="3 4">
    <name type="scientific">Flavobacterium limnosediminis JC2902</name>
    <dbReference type="NCBI Taxonomy" id="1341181"/>
    <lineage>
        <taxon>Bacteria</taxon>
        <taxon>Pseudomonadati</taxon>
        <taxon>Bacteroidota</taxon>
        <taxon>Flavobacteriia</taxon>
        <taxon>Flavobacteriales</taxon>
        <taxon>Flavobacteriaceae</taxon>
        <taxon>Flavobacterium</taxon>
    </lineage>
</organism>
<accession>V6SZJ2</accession>
<dbReference type="SUPFAM" id="SSF53271">
    <property type="entry name" value="PRTase-like"/>
    <property type="match status" value="1"/>
</dbReference>
<dbReference type="STRING" id="1341181.FLJC2902T_03130"/>
<dbReference type="InterPro" id="IPR029057">
    <property type="entry name" value="PRTase-like"/>
</dbReference>